<dbReference type="STRING" id="642780.SAMN04488570_0148"/>
<name>A0A1H1LC03_9ACTN</name>
<keyword evidence="2" id="KW-1185">Reference proteome</keyword>
<protein>
    <submittedName>
        <fullName evidence="1">Uncharacterized protein</fullName>
    </submittedName>
</protein>
<sequence>MSFPRPSRAETLRTVVATLDRRVDGTVPHDVPGLRDAFPDDLDLVGVLLLRWSARLTGALDRSLSRPTADRRAAVCEAWSQTAEQLPGVRRLLDDLLADPTTGDALRDMLLRARDIERRRLTEAAGLADQDRGQALETGRRLEQAARSQVRPRLADRLRSLLPA</sequence>
<reference evidence="2" key="1">
    <citation type="submission" date="2016-10" db="EMBL/GenBank/DDBJ databases">
        <authorList>
            <person name="Varghese N."/>
            <person name="Submissions S."/>
        </authorList>
    </citation>
    <scope>NUCLEOTIDE SEQUENCE [LARGE SCALE GENOMIC DNA]</scope>
    <source>
        <strain evidence="2">DSM 22127</strain>
    </source>
</reference>
<dbReference type="Proteomes" id="UP000198859">
    <property type="component" value="Chromosome I"/>
</dbReference>
<dbReference type="AlphaFoldDB" id="A0A1H1LC03"/>
<gene>
    <name evidence="1" type="ORF">SAMN04488570_0148</name>
</gene>
<organism evidence="1 2">
    <name type="scientific">Nocardioides scoriae</name>
    <dbReference type="NCBI Taxonomy" id="642780"/>
    <lineage>
        <taxon>Bacteria</taxon>
        <taxon>Bacillati</taxon>
        <taxon>Actinomycetota</taxon>
        <taxon>Actinomycetes</taxon>
        <taxon>Propionibacteriales</taxon>
        <taxon>Nocardioidaceae</taxon>
        <taxon>Nocardioides</taxon>
    </lineage>
</organism>
<accession>A0A1H1LC03</accession>
<dbReference type="RefSeq" id="WP_091725124.1">
    <property type="nucleotide sequence ID" value="NZ_LT629757.1"/>
</dbReference>
<dbReference type="EMBL" id="LT629757">
    <property type="protein sequence ID" value="SDR72084.1"/>
    <property type="molecule type" value="Genomic_DNA"/>
</dbReference>
<evidence type="ECO:0000313" key="2">
    <source>
        <dbReference type="Proteomes" id="UP000198859"/>
    </source>
</evidence>
<dbReference type="OrthoDB" id="3773711at2"/>
<evidence type="ECO:0000313" key="1">
    <source>
        <dbReference type="EMBL" id="SDR72084.1"/>
    </source>
</evidence>
<proteinExistence type="predicted"/>